<protein>
    <submittedName>
        <fullName evidence="2">Uncharacterized protein</fullName>
    </submittedName>
</protein>
<gene>
    <name evidence="2" type="ORF">EVAR_38528_1</name>
</gene>
<comment type="caution">
    <text evidence="2">The sequence shown here is derived from an EMBL/GenBank/DDBJ whole genome shotgun (WGS) entry which is preliminary data.</text>
</comment>
<feature type="region of interest" description="Disordered" evidence="1">
    <location>
        <begin position="1"/>
        <end position="26"/>
    </location>
</feature>
<accession>A0A4C1WEF1</accession>
<name>A0A4C1WEF1_EUMVA</name>
<reference evidence="2 3" key="1">
    <citation type="journal article" date="2019" name="Commun. Biol.">
        <title>The bagworm genome reveals a unique fibroin gene that provides high tensile strength.</title>
        <authorList>
            <person name="Kono N."/>
            <person name="Nakamura H."/>
            <person name="Ohtoshi R."/>
            <person name="Tomita M."/>
            <person name="Numata K."/>
            <person name="Arakawa K."/>
        </authorList>
    </citation>
    <scope>NUCLEOTIDE SEQUENCE [LARGE SCALE GENOMIC DNA]</scope>
</reference>
<evidence type="ECO:0000256" key="1">
    <source>
        <dbReference type="SAM" id="MobiDB-lite"/>
    </source>
</evidence>
<evidence type="ECO:0000313" key="3">
    <source>
        <dbReference type="Proteomes" id="UP000299102"/>
    </source>
</evidence>
<dbReference type="Proteomes" id="UP000299102">
    <property type="component" value="Unassembled WGS sequence"/>
</dbReference>
<evidence type="ECO:0000313" key="2">
    <source>
        <dbReference type="EMBL" id="GBP48554.1"/>
    </source>
</evidence>
<dbReference type="AlphaFoldDB" id="A0A4C1WEF1"/>
<sequence>MQRAGVPLGVPSRRPPSRAPSRPVQKRSTELLFVPACIFEFFGVGGEENQSNIGYRISKKRCREGHTACRIGNRREETLSSGDRVLDVAAWDLLEDGGAGQGRGLPFVTGGPRIVRLDNLEVRGFGPIMGVS</sequence>
<keyword evidence="3" id="KW-1185">Reference proteome</keyword>
<proteinExistence type="predicted"/>
<organism evidence="2 3">
    <name type="scientific">Eumeta variegata</name>
    <name type="common">Bagworm moth</name>
    <name type="synonym">Eumeta japonica</name>
    <dbReference type="NCBI Taxonomy" id="151549"/>
    <lineage>
        <taxon>Eukaryota</taxon>
        <taxon>Metazoa</taxon>
        <taxon>Ecdysozoa</taxon>
        <taxon>Arthropoda</taxon>
        <taxon>Hexapoda</taxon>
        <taxon>Insecta</taxon>
        <taxon>Pterygota</taxon>
        <taxon>Neoptera</taxon>
        <taxon>Endopterygota</taxon>
        <taxon>Lepidoptera</taxon>
        <taxon>Glossata</taxon>
        <taxon>Ditrysia</taxon>
        <taxon>Tineoidea</taxon>
        <taxon>Psychidae</taxon>
        <taxon>Oiketicinae</taxon>
        <taxon>Eumeta</taxon>
    </lineage>
</organism>
<dbReference type="EMBL" id="BGZK01000526">
    <property type="protein sequence ID" value="GBP48554.1"/>
    <property type="molecule type" value="Genomic_DNA"/>
</dbReference>